<dbReference type="RefSeq" id="WP_184171888.1">
    <property type="nucleotide sequence ID" value="NZ_JACHGF010000002.1"/>
</dbReference>
<gene>
    <name evidence="1" type="ORF">HNQ92_001050</name>
</gene>
<name>A0A840THI2_9BACT</name>
<evidence type="ECO:0000313" key="2">
    <source>
        <dbReference type="Proteomes" id="UP000557307"/>
    </source>
</evidence>
<evidence type="ECO:0000313" key="1">
    <source>
        <dbReference type="EMBL" id="MBB5282924.1"/>
    </source>
</evidence>
<sequence>MPLIFSKSQGCGLLNVFLVYYFGIPGRRLCGTLHFLEGCSFHFRVVPGALSLATIALFVGDAVHDGGFSTRRPVRGLIRPVLNGFLCTWLAFPFL</sequence>
<accession>A0A840THI2</accession>
<protein>
    <submittedName>
        <fullName evidence="1">Uncharacterized protein</fullName>
    </submittedName>
</protein>
<organism evidence="1 2">
    <name type="scientific">Rhabdobacter roseus</name>
    <dbReference type="NCBI Taxonomy" id="1655419"/>
    <lineage>
        <taxon>Bacteria</taxon>
        <taxon>Pseudomonadati</taxon>
        <taxon>Bacteroidota</taxon>
        <taxon>Cytophagia</taxon>
        <taxon>Cytophagales</taxon>
        <taxon>Cytophagaceae</taxon>
        <taxon>Rhabdobacter</taxon>
    </lineage>
</organism>
<comment type="caution">
    <text evidence="1">The sequence shown here is derived from an EMBL/GenBank/DDBJ whole genome shotgun (WGS) entry which is preliminary data.</text>
</comment>
<dbReference type="Proteomes" id="UP000557307">
    <property type="component" value="Unassembled WGS sequence"/>
</dbReference>
<dbReference type="AlphaFoldDB" id="A0A840THI2"/>
<proteinExistence type="predicted"/>
<keyword evidence="2" id="KW-1185">Reference proteome</keyword>
<reference evidence="1 2" key="1">
    <citation type="submission" date="2020-08" db="EMBL/GenBank/DDBJ databases">
        <title>Genomic Encyclopedia of Type Strains, Phase IV (KMG-IV): sequencing the most valuable type-strain genomes for metagenomic binning, comparative biology and taxonomic classification.</title>
        <authorList>
            <person name="Goeker M."/>
        </authorList>
    </citation>
    <scope>NUCLEOTIDE SEQUENCE [LARGE SCALE GENOMIC DNA]</scope>
    <source>
        <strain evidence="1 2">DSM 105074</strain>
    </source>
</reference>
<dbReference type="EMBL" id="JACHGF010000002">
    <property type="protein sequence ID" value="MBB5282924.1"/>
    <property type="molecule type" value="Genomic_DNA"/>
</dbReference>